<comment type="caution">
    <text evidence="4">The sequence shown here is derived from an EMBL/GenBank/DDBJ whole genome shotgun (WGS) entry which is preliminary data.</text>
</comment>
<reference evidence="4 5" key="1">
    <citation type="journal article" date="2015" name="Int. J. Syst. Evol. Microbiol.">
        <title>Micromonospora costi sp. nov., isolated from a leaf of Costus speciosus.</title>
        <authorList>
            <person name="Thawai C."/>
        </authorList>
    </citation>
    <scope>NUCLEOTIDE SEQUENCE [LARGE SCALE GENOMIC DNA]</scope>
    <source>
        <strain evidence="4 5">CS1-12</strain>
    </source>
</reference>
<dbReference type="AlphaFoldDB" id="A0A3B0ACD7"/>
<dbReference type="SUPFAM" id="SSF50475">
    <property type="entry name" value="FMN-binding split barrel"/>
    <property type="match status" value="1"/>
</dbReference>
<dbReference type="GO" id="GO:0070967">
    <property type="term" value="F:coenzyme F420 binding"/>
    <property type="evidence" value="ECO:0007669"/>
    <property type="project" value="TreeGrafter"/>
</dbReference>
<dbReference type="InterPro" id="IPR052019">
    <property type="entry name" value="F420H2_bilvrd_red/Heme_oxyg"/>
</dbReference>
<dbReference type="Pfam" id="PF01243">
    <property type="entry name" value="PNPOx_N"/>
    <property type="match status" value="1"/>
</dbReference>
<dbReference type="EC" id="1.-.-.-" evidence="4"/>
<feature type="domain" description="Pyridoxamine 5'-phosphate oxidase N-terminal" evidence="3">
    <location>
        <begin position="139"/>
        <end position="227"/>
    </location>
</feature>
<accession>A0A3B0ACD7</accession>
<dbReference type="GO" id="GO:0005829">
    <property type="term" value="C:cytosol"/>
    <property type="evidence" value="ECO:0007669"/>
    <property type="project" value="TreeGrafter"/>
</dbReference>
<sequence length="275" mass="29548">MRRILVPVTVLLALLALVVGVWAMTAPASFADVVNFPPHEHFVHDVGAFQLGIGVSLLLATVWADGFAVALGGYLVGGVTHTVAHLMDRELGGSDGQTVLIGVSALLAAVALVERWRELGWVLGRVEPAAVPEWAPYVRQKTVALTTYRRDGTPVSTPVSIAVSGGRAYVRSYERAWKTRRIRNNPTVTVAASTGRGTPTGPALQATARRLSGQEYQQARRALRRKYPLLHVVLVPLVHRLGRRTTGRTVHFELVAVPTGPAADRAEGTATGVRP</sequence>
<dbReference type="Proteomes" id="UP000279968">
    <property type="component" value="Unassembled WGS sequence"/>
</dbReference>
<dbReference type="InterPro" id="IPR011576">
    <property type="entry name" value="Pyridox_Oxase_N"/>
</dbReference>
<name>A0A3B0ACD7_9ACTN</name>
<evidence type="ECO:0000313" key="4">
    <source>
        <dbReference type="EMBL" id="RKN58205.1"/>
    </source>
</evidence>
<dbReference type="NCBIfam" id="TIGR03666">
    <property type="entry name" value="Rv2061_F420"/>
    <property type="match status" value="1"/>
</dbReference>
<keyword evidence="2" id="KW-1133">Transmembrane helix</keyword>
<dbReference type="InterPro" id="IPR019965">
    <property type="entry name" value="PPOX_F420-dep_Rv2061_put"/>
</dbReference>
<evidence type="ECO:0000256" key="1">
    <source>
        <dbReference type="ARBA" id="ARBA00023002"/>
    </source>
</evidence>
<gene>
    <name evidence="4" type="ORF">D7193_06350</name>
</gene>
<keyword evidence="2" id="KW-0812">Transmembrane</keyword>
<feature type="transmembrane region" description="Helical" evidence="2">
    <location>
        <begin position="67"/>
        <end position="87"/>
    </location>
</feature>
<dbReference type="InterPro" id="IPR012349">
    <property type="entry name" value="Split_barrel_FMN-bd"/>
</dbReference>
<dbReference type="RefSeq" id="WP_120778378.1">
    <property type="nucleotide sequence ID" value="NZ_JBHLUP010000009.1"/>
</dbReference>
<proteinExistence type="predicted"/>
<keyword evidence="2" id="KW-0472">Membrane</keyword>
<evidence type="ECO:0000256" key="2">
    <source>
        <dbReference type="SAM" id="Phobius"/>
    </source>
</evidence>
<dbReference type="Gene3D" id="2.30.110.10">
    <property type="entry name" value="Electron Transport, Fmn-binding Protein, Chain A"/>
    <property type="match status" value="1"/>
</dbReference>
<dbReference type="EMBL" id="RBAN01000001">
    <property type="protein sequence ID" value="RKN58205.1"/>
    <property type="molecule type" value="Genomic_DNA"/>
</dbReference>
<evidence type="ECO:0000313" key="5">
    <source>
        <dbReference type="Proteomes" id="UP000279968"/>
    </source>
</evidence>
<dbReference type="GO" id="GO:0016627">
    <property type="term" value="F:oxidoreductase activity, acting on the CH-CH group of donors"/>
    <property type="evidence" value="ECO:0007669"/>
    <property type="project" value="TreeGrafter"/>
</dbReference>
<evidence type="ECO:0000259" key="3">
    <source>
        <dbReference type="Pfam" id="PF01243"/>
    </source>
</evidence>
<dbReference type="PANTHER" id="PTHR35176:SF11">
    <property type="entry name" value="PYRIDOXAMINE 5'-PHOSPHATE OXIDASE FAMILY PROTEIN"/>
    <property type="match status" value="1"/>
</dbReference>
<dbReference type="PANTHER" id="PTHR35176">
    <property type="entry name" value="HEME OXYGENASE HI_0854-RELATED"/>
    <property type="match status" value="1"/>
</dbReference>
<keyword evidence="1 4" id="KW-0560">Oxidoreductase</keyword>
<keyword evidence="5" id="KW-1185">Reference proteome</keyword>
<dbReference type="OrthoDB" id="5738083at2"/>
<organism evidence="4 5">
    <name type="scientific">Micromonospora costi</name>
    <dbReference type="NCBI Taxonomy" id="1530042"/>
    <lineage>
        <taxon>Bacteria</taxon>
        <taxon>Bacillati</taxon>
        <taxon>Actinomycetota</taxon>
        <taxon>Actinomycetes</taxon>
        <taxon>Micromonosporales</taxon>
        <taxon>Micromonosporaceae</taxon>
        <taxon>Micromonospora</taxon>
    </lineage>
</organism>
<protein>
    <submittedName>
        <fullName evidence="4">PPOX class F420-dependent oxidoreductase</fullName>
        <ecNumber evidence="4">1.-.-.-</ecNumber>
    </submittedName>
</protein>